<dbReference type="EMBL" id="JAXCGZ010021057">
    <property type="protein sequence ID" value="KAK7060643.1"/>
    <property type="molecule type" value="Genomic_DNA"/>
</dbReference>
<name>A0AAN8WKN5_HALRR</name>
<comment type="caution">
    <text evidence="1">The sequence shown here is derived from an EMBL/GenBank/DDBJ whole genome shotgun (WGS) entry which is preliminary data.</text>
</comment>
<accession>A0AAN8WKN5</accession>
<reference evidence="1 2" key="1">
    <citation type="submission" date="2023-11" db="EMBL/GenBank/DDBJ databases">
        <title>Halocaridina rubra genome assembly.</title>
        <authorList>
            <person name="Smith C."/>
        </authorList>
    </citation>
    <scope>NUCLEOTIDE SEQUENCE [LARGE SCALE GENOMIC DNA]</scope>
    <source>
        <strain evidence="1">EP-1</strain>
        <tissue evidence="1">Whole</tissue>
    </source>
</reference>
<dbReference type="Proteomes" id="UP001381693">
    <property type="component" value="Unassembled WGS sequence"/>
</dbReference>
<keyword evidence="2" id="KW-1185">Reference proteome</keyword>
<protein>
    <submittedName>
        <fullName evidence="1">Uncharacterized protein</fullName>
    </submittedName>
</protein>
<evidence type="ECO:0000313" key="1">
    <source>
        <dbReference type="EMBL" id="KAK7060643.1"/>
    </source>
</evidence>
<gene>
    <name evidence="1" type="ORF">SK128_022402</name>
</gene>
<sequence length="155" mass="17061">MKFWISYSHKSKANVMKLYVDANSCVKKQADVEPFSDFYERLKNLAEDVDLISMDTRASVEDTVNCCHSNKCQTKKDIPHRASAKDIERSLQLPTPLQLQVDPDSFVHIGMAQGSAPLLRAPLTIANALVIGPTPPTLPSAAFVARQDTMTSAAK</sequence>
<evidence type="ECO:0000313" key="2">
    <source>
        <dbReference type="Proteomes" id="UP001381693"/>
    </source>
</evidence>
<dbReference type="AlphaFoldDB" id="A0AAN8WKN5"/>
<proteinExistence type="predicted"/>
<organism evidence="1 2">
    <name type="scientific">Halocaridina rubra</name>
    <name type="common">Hawaiian red shrimp</name>
    <dbReference type="NCBI Taxonomy" id="373956"/>
    <lineage>
        <taxon>Eukaryota</taxon>
        <taxon>Metazoa</taxon>
        <taxon>Ecdysozoa</taxon>
        <taxon>Arthropoda</taxon>
        <taxon>Crustacea</taxon>
        <taxon>Multicrustacea</taxon>
        <taxon>Malacostraca</taxon>
        <taxon>Eumalacostraca</taxon>
        <taxon>Eucarida</taxon>
        <taxon>Decapoda</taxon>
        <taxon>Pleocyemata</taxon>
        <taxon>Caridea</taxon>
        <taxon>Atyoidea</taxon>
        <taxon>Atyidae</taxon>
        <taxon>Halocaridina</taxon>
    </lineage>
</organism>